<accession>A0ABR0XY77</accession>
<dbReference type="Pfam" id="PF07727">
    <property type="entry name" value="RVT_2"/>
    <property type="match status" value="1"/>
</dbReference>
<dbReference type="Proteomes" id="UP001318860">
    <property type="component" value="Unassembled WGS sequence"/>
</dbReference>
<dbReference type="PANTHER" id="PTHR11439">
    <property type="entry name" value="GAG-POL-RELATED RETROTRANSPOSON"/>
    <property type="match status" value="1"/>
</dbReference>
<evidence type="ECO:0000259" key="1">
    <source>
        <dbReference type="Pfam" id="PF07727"/>
    </source>
</evidence>
<organism evidence="2 3">
    <name type="scientific">Rehmannia glutinosa</name>
    <name type="common">Chinese foxglove</name>
    <dbReference type="NCBI Taxonomy" id="99300"/>
    <lineage>
        <taxon>Eukaryota</taxon>
        <taxon>Viridiplantae</taxon>
        <taxon>Streptophyta</taxon>
        <taxon>Embryophyta</taxon>
        <taxon>Tracheophyta</taxon>
        <taxon>Spermatophyta</taxon>
        <taxon>Magnoliopsida</taxon>
        <taxon>eudicotyledons</taxon>
        <taxon>Gunneridae</taxon>
        <taxon>Pentapetalae</taxon>
        <taxon>asterids</taxon>
        <taxon>lamiids</taxon>
        <taxon>Lamiales</taxon>
        <taxon>Orobanchaceae</taxon>
        <taxon>Rehmannieae</taxon>
        <taxon>Rehmannia</taxon>
    </lineage>
</organism>
<reference evidence="2 3" key="1">
    <citation type="journal article" date="2021" name="Comput. Struct. Biotechnol. J.">
        <title>De novo genome assembly of the potent medicinal plant Rehmannia glutinosa using nanopore technology.</title>
        <authorList>
            <person name="Ma L."/>
            <person name="Dong C."/>
            <person name="Song C."/>
            <person name="Wang X."/>
            <person name="Zheng X."/>
            <person name="Niu Y."/>
            <person name="Chen S."/>
            <person name="Feng W."/>
        </authorList>
    </citation>
    <scope>NUCLEOTIDE SEQUENCE [LARGE SCALE GENOMIC DNA]</scope>
    <source>
        <strain evidence="2">DH-2019</strain>
    </source>
</reference>
<gene>
    <name evidence="2" type="ORF">DH2020_000928</name>
</gene>
<dbReference type="EMBL" id="JABTTQ020000001">
    <property type="protein sequence ID" value="KAK6164064.1"/>
    <property type="molecule type" value="Genomic_DNA"/>
</dbReference>
<dbReference type="CDD" id="cd09272">
    <property type="entry name" value="RNase_HI_RT_Ty1"/>
    <property type="match status" value="1"/>
</dbReference>
<evidence type="ECO:0000313" key="2">
    <source>
        <dbReference type="EMBL" id="KAK6164064.1"/>
    </source>
</evidence>
<dbReference type="SUPFAM" id="SSF56672">
    <property type="entry name" value="DNA/RNA polymerases"/>
    <property type="match status" value="1"/>
</dbReference>
<evidence type="ECO:0000313" key="3">
    <source>
        <dbReference type="Proteomes" id="UP001318860"/>
    </source>
</evidence>
<name>A0ABR0XY77_REHGL</name>
<protein>
    <recommendedName>
        <fullName evidence="1">Reverse transcriptase Ty1/copia-type domain-containing protein</fullName>
    </recommendedName>
</protein>
<feature type="domain" description="Reverse transcriptase Ty1/copia-type" evidence="1">
    <location>
        <begin position="11"/>
        <end position="254"/>
    </location>
</feature>
<dbReference type="InterPro" id="IPR043502">
    <property type="entry name" value="DNA/RNA_pol_sf"/>
</dbReference>
<keyword evidence="3" id="KW-1185">Reference proteome</keyword>
<sequence length="436" mass="50132">MQEELNQFEINDVWELVPCLPSQTIIGTKWIFRNKLDDHGNIVRNKARLVAQGYCQEEDIDYDETFAPVARLEAILILLVYSCFKNFKLYQMDVKSAFLNGFMQEEVYVKQPPGFENFSRPNDVYKPKKTLYGLKQAPRAWYDRLSSFLLQNGFSRGKVDTTLFVFEKGQDCLLVQIYVDDIIFGATNESLCKKFSKLMQGEFEMSMMGELNFFLGLQIKQCQEGIYISQSKYTKELLKKFGIEEGRTVSTPMATSVKIDKDEKGKPVDESKYRGMIGSLLYLTASRPDILHAVCQCARFQINPKESHMSAVKRIFRYLKGTIQYGLFYPKNEFFSLKGYSDSDYAGNIDDRKSTSGSCQFLGDCLVSWFSKKQNCVSLSTAEAEYIFAAFCCTQLLWMKQTLADYKCSFESVPIFCDNISAINITQNPVHHHNRI</sequence>
<dbReference type="PANTHER" id="PTHR11439:SF483">
    <property type="entry name" value="PEPTIDE SYNTHASE GLIP-LIKE, PUTATIVE (AFU_ORTHOLOGUE AFUA_3G12920)-RELATED"/>
    <property type="match status" value="1"/>
</dbReference>
<proteinExistence type="predicted"/>
<comment type="caution">
    <text evidence="2">The sequence shown here is derived from an EMBL/GenBank/DDBJ whole genome shotgun (WGS) entry which is preliminary data.</text>
</comment>
<dbReference type="InterPro" id="IPR013103">
    <property type="entry name" value="RVT_2"/>
</dbReference>